<gene>
    <name evidence="3" type="ORF">LSH36_571g02009</name>
</gene>
<sequence>MLSKDGLSMMILILAGCCHLSRQDTMLFVATPGGGDSGAGLYGAVISDVGGKTSFDRKYNFKFGYHCMRENGAVKHELDLLSVAYDHVTGYVLLQKAETSPRDLVTLYEGHVCQNGGGCGKRAARVLFERVHFRYKKPRSFAYHDRRIYFLSQDVRHLDTGKTLNLIELRRFAGCGSKYPVTPSSGFEVRRCSEKLATLVNVKSERADVEPMTGLRVVELDGRLYALAVLQELVIVDDRIGSSGHIRDVIVKLYAIRIDDGTVRMLHEERIGQAEYRRYIMKQLGDIDYLDDKLCWSALDRILCADFFSPRERITRVRYIVPPGGASGIVCRGEKIYANITTGVAIADVANDEVSLFFGCLADAAGTGGAGFAHMRHWEFEASPKLRQIRNVTSELYSGQMFLTDKCKYVKHADTESSSYQEYDLQSDQGSAYVHASRSGATIGPVACCLFTITIFGIQLLLGTE</sequence>
<feature type="transmembrane region" description="Helical" evidence="1">
    <location>
        <begin position="443"/>
        <end position="462"/>
    </location>
</feature>
<keyword evidence="1" id="KW-1133">Transmembrane helix</keyword>
<keyword evidence="1" id="KW-0472">Membrane</keyword>
<feature type="signal peptide" evidence="2">
    <location>
        <begin position="1"/>
        <end position="23"/>
    </location>
</feature>
<dbReference type="PROSITE" id="PS51257">
    <property type="entry name" value="PROKAR_LIPOPROTEIN"/>
    <property type="match status" value="1"/>
</dbReference>
<organism evidence="3 4">
    <name type="scientific">Paralvinella palmiformis</name>
    <dbReference type="NCBI Taxonomy" id="53620"/>
    <lineage>
        <taxon>Eukaryota</taxon>
        <taxon>Metazoa</taxon>
        <taxon>Spiralia</taxon>
        <taxon>Lophotrochozoa</taxon>
        <taxon>Annelida</taxon>
        <taxon>Polychaeta</taxon>
        <taxon>Sedentaria</taxon>
        <taxon>Canalipalpata</taxon>
        <taxon>Terebellida</taxon>
        <taxon>Terebelliformia</taxon>
        <taxon>Alvinellidae</taxon>
        <taxon>Paralvinella</taxon>
    </lineage>
</organism>
<feature type="chain" id="PRO_5041915971" evidence="2">
    <location>
        <begin position="24"/>
        <end position="465"/>
    </location>
</feature>
<protein>
    <submittedName>
        <fullName evidence="3">Uncharacterized protein</fullName>
    </submittedName>
</protein>
<evidence type="ECO:0000313" key="4">
    <source>
        <dbReference type="Proteomes" id="UP001208570"/>
    </source>
</evidence>
<dbReference type="Proteomes" id="UP001208570">
    <property type="component" value="Unassembled WGS sequence"/>
</dbReference>
<evidence type="ECO:0000256" key="1">
    <source>
        <dbReference type="SAM" id="Phobius"/>
    </source>
</evidence>
<dbReference type="EMBL" id="JAODUP010000571">
    <property type="protein sequence ID" value="KAK2147076.1"/>
    <property type="molecule type" value="Genomic_DNA"/>
</dbReference>
<keyword evidence="1" id="KW-0812">Transmembrane</keyword>
<evidence type="ECO:0000256" key="2">
    <source>
        <dbReference type="SAM" id="SignalP"/>
    </source>
</evidence>
<reference evidence="3" key="1">
    <citation type="journal article" date="2023" name="Mol. Biol. Evol.">
        <title>Third-Generation Sequencing Reveals the Adaptive Role of the Epigenome in Three Deep-Sea Polychaetes.</title>
        <authorList>
            <person name="Perez M."/>
            <person name="Aroh O."/>
            <person name="Sun Y."/>
            <person name="Lan Y."/>
            <person name="Juniper S.K."/>
            <person name="Young C.R."/>
            <person name="Angers B."/>
            <person name="Qian P.Y."/>
        </authorList>
    </citation>
    <scope>NUCLEOTIDE SEQUENCE</scope>
    <source>
        <strain evidence="3">P08H-3</strain>
    </source>
</reference>
<proteinExistence type="predicted"/>
<name>A0AAD9J5Y8_9ANNE</name>
<dbReference type="AlphaFoldDB" id="A0AAD9J5Y8"/>
<keyword evidence="2" id="KW-0732">Signal</keyword>
<evidence type="ECO:0000313" key="3">
    <source>
        <dbReference type="EMBL" id="KAK2147076.1"/>
    </source>
</evidence>
<keyword evidence="4" id="KW-1185">Reference proteome</keyword>
<comment type="caution">
    <text evidence="3">The sequence shown here is derived from an EMBL/GenBank/DDBJ whole genome shotgun (WGS) entry which is preliminary data.</text>
</comment>
<accession>A0AAD9J5Y8</accession>